<keyword evidence="2" id="KW-1185">Reference proteome</keyword>
<evidence type="ECO:0000256" key="1">
    <source>
        <dbReference type="SAM" id="Phobius"/>
    </source>
</evidence>
<dbReference type="Proteomes" id="UP000887566">
    <property type="component" value="Unplaced"/>
</dbReference>
<protein>
    <submittedName>
        <fullName evidence="3">MHC class I antigen</fullName>
    </submittedName>
</protein>
<keyword evidence="1" id="KW-1133">Transmembrane helix</keyword>
<proteinExistence type="predicted"/>
<keyword evidence="1" id="KW-0812">Transmembrane</keyword>
<evidence type="ECO:0000313" key="2">
    <source>
        <dbReference type="Proteomes" id="UP000887566"/>
    </source>
</evidence>
<keyword evidence="1" id="KW-0472">Membrane</keyword>
<accession>A0A914WFE1</accession>
<name>A0A914WFE1_9BILA</name>
<sequence length="84" mass="9671">MLFHSHGLLANDSLDWVLLNGPMHRRLRPSHEWTPQPGFHIIAVLVAGLVVLLLFAILTLLAALFICTSWRRRQRVLAMAEYER</sequence>
<evidence type="ECO:0000313" key="3">
    <source>
        <dbReference type="WBParaSite" id="PSAMB.scaffold396size53367.g5493.t1"/>
    </source>
</evidence>
<dbReference type="AlphaFoldDB" id="A0A914WFE1"/>
<feature type="transmembrane region" description="Helical" evidence="1">
    <location>
        <begin position="39"/>
        <end position="67"/>
    </location>
</feature>
<dbReference type="WBParaSite" id="PSAMB.scaffold396size53367.g5493.t1">
    <property type="protein sequence ID" value="PSAMB.scaffold396size53367.g5493.t1"/>
    <property type="gene ID" value="PSAMB.scaffold396size53367.g5493"/>
</dbReference>
<organism evidence="2 3">
    <name type="scientific">Plectus sambesii</name>
    <dbReference type="NCBI Taxonomy" id="2011161"/>
    <lineage>
        <taxon>Eukaryota</taxon>
        <taxon>Metazoa</taxon>
        <taxon>Ecdysozoa</taxon>
        <taxon>Nematoda</taxon>
        <taxon>Chromadorea</taxon>
        <taxon>Plectida</taxon>
        <taxon>Plectina</taxon>
        <taxon>Plectoidea</taxon>
        <taxon>Plectidae</taxon>
        <taxon>Plectus</taxon>
    </lineage>
</organism>
<reference evidence="3" key="1">
    <citation type="submission" date="2022-11" db="UniProtKB">
        <authorList>
            <consortium name="WormBaseParasite"/>
        </authorList>
    </citation>
    <scope>IDENTIFICATION</scope>
</reference>